<evidence type="ECO:0000256" key="5">
    <source>
        <dbReference type="SAM" id="Phobius"/>
    </source>
</evidence>
<proteinExistence type="predicted"/>
<evidence type="ECO:0000259" key="6">
    <source>
        <dbReference type="Pfam" id="PF13664"/>
    </source>
</evidence>
<gene>
    <name evidence="7" type="ORF">DTO96_102064</name>
</gene>
<feature type="transmembrane region" description="Helical" evidence="5">
    <location>
        <begin position="126"/>
        <end position="144"/>
    </location>
</feature>
<evidence type="ECO:0000256" key="1">
    <source>
        <dbReference type="ARBA" id="ARBA00004370"/>
    </source>
</evidence>
<keyword evidence="8" id="KW-1185">Reference proteome</keyword>
<keyword evidence="4 5" id="KW-0472">Membrane</keyword>
<dbReference type="InterPro" id="IPR025423">
    <property type="entry name" value="TMEM205-like"/>
</dbReference>
<feature type="transmembrane region" description="Helical" evidence="5">
    <location>
        <begin position="50"/>
        <end position="72"/>
    </location>
</feature>
<dbReference type="KEGG" id="hyf:DTO96_102064"/>
<evidence type="ECO:0000256" key="3">
    <source>
        <dbReference type="ARBA" id="ARBA00022989"/>
    </source>
</evidence>
<name>A0A345DD79_9BURK</name>
<sequence length="152" mass="16640">MPSKRMLFLSGVSDLALVLWAGATWAAGYVFAPALFAHFPRELAGDAAGQVFAALNVLALACAALILLDLRVRYDKQLQHQRELWAVVGLVFVVLIQYIGLAPKMAALKLLFPDAQAETTFGQLHGFSQVLFLLQSGTLAYLVYQRFARKSA</sequence>
<dbReference type="OrthoDB" id="5797290at2"/>
<reference evidence="8" key="1">
    <citation type="submission" date="2018-07" db="EMBL/GenBank/DDBJ databases">
        <authorList>
            <person name="Kim H."/>
        </authorList>
    </citation>
    <scope>NUCLEOTIDE SEQUENCE [LARGE SCALE GENOMIC DNA]</scope>
    <source>
        <strain evidence="8">F02</strain>
    </source>
</reference>
<dbReference type="EMBL" id="CP031124">
    <property type="protein sequence ID" value="AXF86317.1"/>
    <property type="molecule type" value="Genomic_DNA"/>
</dbReference>
<organism evidence="7 8">
    <name type="scientific">Ephemeroptericola cinctiostellae</name>
    <dbReference type="NCBI Taxonomy" id="2268024"/>
    <lineage>
        <taxon>Bacteria</taxon>
        <taxon>Pseudomonadati</taxon>
        <taxon>Pseudomonadota</taxon>
        <taxon>Betaproteobacteria</taxon>
        <taxon>Burkholderiales</taxon>
        <taxon>Burkholderiaceae</taxon>
        <taxon>Ephemeroptericola</taxon>
    </lineage>
</organism>
<dbReference type="Pfam" id="PF13664">
    <property type="entry name" value="DUF4149"/>
    <property type="match status" value="1"/>
</dbReference>
<keyword evidence="2 5" id="KW-0812">Transmembrane</keyword>
<dbReference type="GO" id="GO:0016020">
    <property type="term" value="C:membrane"/>
    <property type="evidence" value="ECO:0007669"/>
    <property type="project" value="UniProtKB-SubCell"/>
</dbReference>
<protein>
    <recommendedName>
        <fullName evidence="6">TMEM205-like domain-containing protein</fullName>
    </recommendedName>
</protein>
<keyword evidence="3 5" id="KW-1133">Transmembrane helix</keyword>
<accession>A0A345DD79</accession>
<feature type="transmembrane region" description="Helical" evidence="5">
    <location>
        <begin position="84"/>
        <end position="106"/>
    </location>
</feature>
<evidence type="ECO:0000313" key="8">
    <source>
        <dbReference type="Proteomes" id="UP000252182"/>
    </source>
</evidence>
<evidence type="ECO:0000256" key="2">
    <source>
        <dbReference type="ARBA" id="ARBA00022692"/>
    </source>
</evidence>
<dbReference type="Proteomes" id="UP000252182">
    <property type="component" value="Chromosome"/>
</dbReference>
<feature type="domain" description="TMEM205-like" evidence="6">
    <location>
        <begin position="15"/>
        <end position="109"/>
    </location>
</feature>
<comment type="subcellular location">
    <subcellularLocation>
        <location evidence="1">Membrane</location>
    </subcellularLocation>
</comment>
<evidence type="ECO:0000313" key="7">
    <source>
        <dbReference type="EMBL" id="AXF86317.1"/>
    </source>
</evidence>
<dbReference type="AlphaFoldDB" id="A0A345DD79"/>
<evidence type="ECO:0000256" key="4">
    <source>
        <dbReference type="ARBA" id="ARBA00023136"/>
    </source>
</evidence>